<accession>A0A0E0BMK6</accession>
<dbReference type="AlphaFoldDB" id="A0A0E0BMK6"/>
<keyword evidence="3" id="KW-1185">Reference proteome</keyword>
<name>A0A0E0BMK6_9ORYZ</name>
<dbReference type="PANTHER" id="PTHR33065:SF88">
    <property type="entry name" value="OS11G0104220 PROTEIN"/>
    <property type="match status" value="1"/>
</dbReference>
<sequence length="395" mass="44006">MASSAKLPLVDIGEEHSSCGGVRFTIAVGEKLKTISGLPLEEGMGAAIASPVEEEEALVFQDEEKKSHSRPVEEEEEEELVFEDEEKTELIRVQDFRRVWEHRFSPRYAFDDSTTVCPMRYTEGPIPRYARPDDALQIFSLQVIKAKDGLDWPLHVYGLVATRDSVDQKRNLLFKRTRDNCQLLTPQDSYLQLTGPSRAVLLIDPVTFEVDLKVKGKTETEDKVLSLRVFTHHMAPSYVKYSPMIRRCLSSKHSELELAYAVLADTVEATMVSVQVIEGSWPDHLRGLVVCRTASVEGGDFVLLDSRDGRMPIKCDGAIELSRHVVSVELRGKLVVDVVASQAGKSSNIVSRGRVVFTPEKAGSSSGVFNLGFCKVEACVCWSLLATEKQMRSGR</sequence>
<dbReference type="InterPro" id="IPR046533">
    <property type="entry name" value="DUF6598"/>
</dbReference>
<dbReference type="STRING" id="40148.A0A0E0BMK6"/>
<dbReference type="Gramene" id="OGLUM12G00080.1">
    <property type="protein sequence ID" value="OGLUM12G00080.1"/>
    <property type="gene ID" value="OGLUM12G00080"/>
</dbReference>
<feature type="domain" description="DUF6598" evidence="1">
    <location>
        <begin position="135"/>
        <end position="378"/>
    </location>
</feature>
<dbReference type="Pfam" id="PF20241">
    <property type="entry name" value="DUF6598"/>
    <property type="match status" value="1"/>
</dbReference>
<dbReference type="Proteomes" id="UP000026961">
    <property type="component" value="Chromosome 12"/>
</dbReference>
<evidence type="ECO:0000259" key="1">
    <source>
        <dbReference type="Pfam" id="PF20241"/>
    </source>
</evidence>
<protein>
    <recommendedName>
        <fullName evidence="1">DUF6598 domain-containing protein</fullName>
    </recommendedName>
</protein>
<proteinExistence type="predicted"/>
<dbReference type="EnsemblPlants" id="OGLUM12G00080.1">
    <property type="protein sequence ID" value="OGLUM12G00080.1"/>
    <property type="gene ID" value="OGLUM12G00080"/>
</dbReference>
<dbReference type="eggNOG" id="ENOG502RRNC">
    <property type="taxonomic scope" value="Eukaryota"/>
</dbReference>
<dbReference type="PANTHER" id="PTHR33065">
    <property type="entry name" value="OS07G0486400 PROTEIN"/>
    <property type="match status" value="1"/>
</dbReference>
<evidence type="ECO:0000313" key="2">
    <source>
        <dbReference type="EnsemblPlants" id="OGLUM12G00080.1"/>
    </source>
</evidence>
<dbReference type="HOGENOM" id="CLU_030845_0_0_1"/>
<evidence type="ECO:0000313" key="3">
    <source>
        <dbReference type="Proteomes" id="UP000026961"/>
    </source>
</evidence>
<reference evidence="2" key="1">
    <citation type="submission" date="2015-04" db="UniProtKB">
        <authorList>
            <consortium name="EnsemblPlants"/>
        </authorList>
    </citation>
    <scope>IDENTIFICATION</scope>
</reference>
<organism evidence="2">
    <name type="scientific">Oryza glumipatula</name>
    <dbReference type="NCBI Taxonomy" id="40148"/>
    <lineage>
        <taxon>Eukaryota</taxon>
        <taxon>Viridiplantae</taxon>
        <taxon>Streptophyta</taxon>
        <taxon>Embryophyta</taxon>
        <taxon>Tracheophyta</taxon>
        <taxon>Spermatophyta</taxon>
        <taxon>Magnoliopsida</taxon>
        <taxon>Liliopsida</taxon>
        <taxon>Poales</taxon>
        <taxon>Poaceae</taxon>
        <taxon>BOP clade</taxon>
        <taxon>Oryzoideae</taxon>
        <taxon>Oryzeae</taxon>
        <taxon>Oryzinae</taxon>
        <taxon>Oryza</taxon>
    </lineage>
</organism>
<reference evidence="2" key="2">
    <citation type="submission" date="2018-05" db="EMBL/GenBank/DDBJ databases">
        <title>OgluRS3 (Oryza glumaepatula Reference Sequence Version 3).</title>
        <authorList>
            <person name="Zhang J."/>
            <person name="Kudrna D."/>
            <person name="Lee S."/>
            <person name="Talag J."/>
            <person name="Welchert J."/>
            <person name="Wing R.A."/>
        </authorList>
    </citation>
    <scope>NUCLEOTIDE SEQUENCE [LARGE SCALE GENOMIC DNA]</scope>
</reference>